<dbReference type="PANTHER" id="PTHR21377:SF0">
    <property type="entry name" value="PROTEIN FAM210B, MITOCHONDRIAL"/>
    <property type="match status" value="1"/>
</dbReference>
<evidence type="ECO:0000259" key="1">
    <source>
        <dbReference type="Pfam" id="PF06916"/>
    </source>
</evidence>
<proteinExistence type="predicted"/>
<dbReference type="GeneID" id="30144514"/>
<dbReference type="OrthoDB" id="426386at2759"/>
<organism evidence="2 3">
    <name type="scientific">Babjeviella inositovora NRRL Y-12698</name>
    <dbReference type="NCBI Taxonomy" id="984486"/>
    <lineage>
        <taxon>Eukaryota</taxon>
        <taxon>Fungi</taxon>
        <taxon>Dikarya</taxon>
        <taxon>Ascomycota</taxon>
        <taxon>Saccharomycotina</taxon>
        <taxon>Pichiomycetes</taxon>
        <taxon>Serinales incertae sedis</taxon>
        <taxon>Babjeviella</taxon>
    </lineage>
</organism>
<dbReference type="InterPro" id="IPR009688">
    <property type="entry name" value="FAM210A/B-like_dom"/>
</dbReference>
<name>A0A1E3QJ04_9ASCO</name>
<gene>
    <name evidence="2" type="ORF">BABINDRAFT_10015</name>
</gene>
<dbReference type="GO" id="GO:0005739">
    <property type="term" value="C:mitochondrion"/>
    <property type="evidence" value="ECO:0007669"/>
    <property type="project" value="TreeGrafter"/>
</dbReference>
<reference evidence="3" key="1">
    <citation type="submission" date="2016-05" db="EMBL/GenBank/DDBJ databases">
        <title>Comparative genomics of biotechnologically important yeasts.</title>
        <authorList>
            <consortium name="DOE Joint Genome Institute"/>
            <person name="Riley R."/>
            <person name="Haridas S."/>
            <person name="Wolfe K.H."/>
            <person name="Lopes M.R."/>
            <person name="Hittinger C.T."/>
            <person name="Goker M."/>
            <person name="Salamov A."/>
            <person name="Wisecaver J."/>
            <person name="Long T.M."/>
            <person name="Aerts A.L."/>
            <person name="Barry K."/>
            <person name="Choi C."/>
            <person name="Clum A."/>
            <person name="Coughlan A.Y."/>
            <person name="Deshpande S."/>
            <person name="Douglass A.P."/>
            <person name="Hanson S.J."/>
            <person name="Klenk H.-P."/>
            <person name="Labutti K."/>
            <person name="Lapidus A."/>
            <person name="Lindquist E."/>
            <person name="Lipzen A."/>
            <person name="Meier-Kolthoff J.P."/>
            <person name="Ohm R.A."/>
            <person name="Otillar R.P."/>
            <person name="Pangilinan J."/>
            <person name="Peng Y."/>
            <person name="Rokas A."/>
            <person name="Rosa C.A."/>
            <person name="Scheuner C."/>
            <person name="Sibirny A.A."/>
            <person name="Slot J.C."/>
            <person name="Stielow J.B."/>
            <person name="Sun H."/>
            <person name="Kurtzman C.P."/>
            <person name="Blackwell M."/>
            <person name="Grigoriev I.V."/>
            <person name="Jeffries T.W."/>
        </authorList>
    </citation>
    <scope>NUCLEOTIDE SEQUENCE [LARGE SCALE GENOMIC DNA]</scope>
    <source>
        <strain evidence="3">NRRL Y-12698</strain>
    </source>
</reference>
<protein>
    <recommendedName>
        <fullName evidence="1">DUF1279 domain-containing protein</fullName>
    </recommendedName>
</protein>
<dbReference type="Pfam" id="PF06916">
    <property type="entry name" value="FAM210A-B_dom"/>
    <property type="match status" value="1"/>
</dbReference>
<dbReference type="RefSeq" id="XP_018983014.1">
    <property type="nucleotide sequence ID" value="XM_019126660.1"/>
</dbReference>
<dbReference type="Proteomes" id="UP000094336">
    <property type="component" value="Unassembled WGS sequence"/>
</dbReference>
<feature type="domain" description="DUF1279" evidence="1">
    <location>
        <begin position="47"/>
        <end position="159"/>
    </location>
</feature>
<dbReference type="InterPro" id="IPR045866">
    <property type="entry name" value="FAM210A/B-like"/>
</dbReference>
<evidence type="ECO:0000313" key="2">
    <source>
        <dbReference type="EMBL" id="ODQ77686.1"/>
    </source>
</evidence>
<evidence type="ECO:0000313" key="3">
    <source>
        <dbReference type="Proteomes" id="UP000094336"/>
    </source>
</evidence>
<sequence>MNRFSLRFNPLLRQQFSAFRQSSFRRFNATAKDAAKNAAPEKKATGIKALIQEYGYSALGVYVGLSFIDLPICFYAVHSLGEERIGTYQNSVKQVFGYGKSDEELAEYFRKKAEDKASGAQEEKSTSYYSQLFTEFLVAYGIHKSLFFIRIPITAAITPSIVARLRMYGFNIGKKSLLPTKITGTTVKAVKKKFDPTATNAEKFGTTPTKGQKGMGGIF</sequence>
<dbReference type="EMBL" id="KV454439">
    <property type="protein sequence ID" value="ODQ77686.1"/>
    <property type="molecule type" value="Genomic_DNA"/>
</dbReference>
<dbReference type="PANTHER" id="PTHR21377">
    <property type="entry name" value="PROTEIN FAM210B, MITOCHONDRIAL"/>
    <property type="match status" value="1"/>
</dbReference>
<keyword evidence="3" id="KW-1185">Reference proteome</keyword>
<accession>A0A1E3QJ04</accession>
<dbReference type="AlphaFoldDB" id="A0A1E3QJ04"/>